<evidence type="ECO:0000313" key="2">
    <source>
        <dbReference type="EMBL" id="OWA50942.1"/>
    </source>
</evidence>
<feature type="domain" description="Apple" evidence="1">
    <location>
        <begin position="37"/>
        <end position="74"/>
    </location>
</feature>
<accession>A0A9X6NAX6</accession>
<feature type="domain" description="Apple" evidence="1">
    <location>
        <begin position="108"/>
        <end position="157"/>
    </location>
</feature>
<gene>
    <name evidence="2" type="ORF">BV898_15443</name>
</gene>
<dbReference type="Proteomes" id="UP000192578">
    <property type="component" value="Unassembled WGS sequence"/>
</dbReference>
<sequence>MSPLISVINWNDNWANGCVFPGNSNNKIVDLQMEGPSCGPKCQEILECTHFEFNPTNKMCRLKRGRMTQSQAVRHGNMICGVRKGAEAVDWSNGNWAENCDFPQSQEISRHDIHPTQCGGKCQEDDNCTHYAFNQNDGKCRLKSGVADKKKRQYLADSKRVCGLRY</sequence>
<protein>
    <recommendedName>
        <fullName evidence="1">Apple domain-containing protein</fullName>
    </recommendedName>
</protein>
<dbReference type="EMBL" id="MTYJ01000209">
    <property type="protein sequence ID" value="OWA50942.1"/>
    <property type="molecule type" value="Genomic_DNA"/>
</dbReference>
<reference evidence="3" key="1">
    <citation type="submission" date="2017-01" db="EMBL/GenBank/DDBJ databases">
        <title>Comparative genomics of anhydrobiosis in the tardigrade Hypsibius dujardini.</title>
        <authorList>
            <person name="Yoshida Y."/>
            <person name="Koutsovoulos G."/>
            <person name="Laetsch D."/>
            <person name="Stevens L."/>
            <person name="Kumar S."/>
            <person name="Horikawa D."/>
            <person name="Ishino K."/>
            <person name="Komine S."/>
            <person name="Tomita M."/>
            <person name="Blaxter M."/>
            <person name="Arakawa K."/>
        </authorList>
    </citation>
    <scope>NUCLEOTIDE SEQUENCE [LARGE SCALE GENOMIC DNA]</scope>
    <source>
        <strain evidence="3">Z151</strain>
    </source>
</reference>
<name>A0A9X6NAX6_HYPEX</name>
<keyword evidence="3" id="KW-1185">Reference proteome</keyword>
<dbReference type="AlphaFoldDB" id="A0A9X6NAX6"/>
<dbReference type="OrthoDB" id="78172at2759"/>
<dbReference type="Gene3D" id="3.50.4.10">
    <property type="entry name" value="Hepatocyte Growth Factor"/>
    <property type="match status" value="2"/>
</dbReference>
<comment type="caution">
    <text evidence="2">The sequence shown here is derived from an EMBL/GenBank/DDBJ whole genome shotgun (WGS) entry which is preliminary data.</text>
</comment>
<evidence type="ECO:0000259" key="1">
    <source>
        <dbReference type="Pfam" id="PF00024"/>
    </source>
</evidence>
<evidence type="ECO:0000313" key="3">
    <source>
        <dbReference type="Proteomes" id="UP000192578"/>
    </source>
</evidence>
<organism evidence="2 3">
    <name type="scientific">Hypsibius exemplaris</name>
    <name type="common">Freshwater tardigrade</name>
    <dbReference type="NCBI Taxonomy" id="2072580"/>
    <lineage>
        <taxon>Eukaryota</taxon>
        <taxon>Metazoa</taxon>
        <taxon>Ecdysozoa</taxon>
        <taxon>Tardigrada</taxon>
        <taxon>Eutardigrada</taxon>
        <taxon>Parachela</taxon>
        <taxon>Hypsibioidea</taxon>
        <taxon>Hypsibiidae</taxon>
        <taxon>Hypsibius</taxon>
    </lineage>
</organism>
<dbReference type="InterPro" id="IPR003609">
    <property type="entry name" value="Pan_app"/>
</dbReference>
<proteinExistence type="predicted"/>
<dbReference type="Pfam" id="PF00024">
    <property type="entry name" value="PAN_1"/>
    <property type="match status" value="2"/>
</dbReference>